<dbReference type="Proteomes" id="UP001267426">
    <property type="component" value="Unassembled WGS sequence"/>
</dbReference>
<keyword evidence="1" id="KW-0732">Signal</keyword>
<evidence type="ECO:0000313" key="3">
    <source>
        <dbReference type="Proteomes" id="UP001267426"/>
    </source>
</evidence>
<reference evidence="2 3" key="1">
    <citation type="submission" date="2023-09" db="EMBL/GenBank/DDBJ databases">
        <authorList>
            <person name="Rey-Velasco X."/>
        </authorList>
    </citation>
    <scope>NUCLEOTIDE SEQUENCE [LARGE SCALE GENOMIC DNA]</scope>
    <source>
        <strain evidence="2 3">F394</strain>
    </source>
</reference>
<dbReference type="EMBL" id="JAVRHT010000078">
    <property type="protein sequence ID" value="MDT0633294.1"/>
    <property type="molecule type" value="Genomic_DNA"/>
</dbReference>
<accession>A0ABU3BVH6</accession>
<gene>
    <name evidence="2" type="ORF">RM540_16185</name>
</gene>
<feature type="signal peptide" evidence="1">
    <location>
        <begin position="1"/>
        <end position="19"/>
    </location>
</feature>
<feature type="chain" id="PRO_5046471729" evidence="1">
    <location>
        <begin position="20"/>
        <end position="224"/>
    </location>
</feature>
<organism evidence="2 3">
    <name type="scientific">Rubrivirga litoralis</name>
    <dbReference type="NCBI Taxonomy" id="3075598"/>
    <lineage>
        <taxon>Bacteria</taxon>
        <taxon>Pseudomonadati</taxon>
        <taxon>Rhodothermota</taxon>
        <taxon>Rhodothermia</taxon>
        <taxon>Rhodothermales</taxon>
        <taxon>Rubricoccaceae</taxon>
        <taxon>Rubrivirga</taxon>
    </lineage>
</organism>
<protein>
    <submittedName>
        <fullName evidence="2">Uncharacterized protein</fullName>
    </submittedName>
</protein>
<name>A0ABU3BVH6_9BACT</name>
<keyword evidence="3" id="KW-1185">Reference proteome</keyword>
<comment type="caution">
    <text evidence="2">The sequence shown here is derived from an EMBL/GenBank/DDBJ whole genome shotgun (WGS) entry which is preliminary data.</text>
</comment>
<proteinExistence type="predicted"/>
<dbReference type="RefSeq" id="WP_311666048.1">
    <property type="nucleotide sequence ID" value="NZ_JAVRHT010000078.1"/>
</dbReference>
<sequence length="224" mass="24927">MLALLAAFLLGAAPPPAPPAAWGGAETSATVSVQDSLTYYYARQDTSGVDRLYRRGARTQLDRLLCLYRLFPMTLDEGYLDEIPASEGVRSARELALISALWAYKAASGPKWALPARGRRSERILNEALRLDSDEPYALLVKGQGLYYKPRIFGGNVAEAQRTFERLRQVLARRPTPGIHPFEAEVWIWMAVRKQDAAQGAALGRRLLAGDPPRMFRQFLVDPP</sequence>
<evidence type="ECO:0000256" key="1">
    <source>
        <dbReference type="SAM" id="SignalP"/>
    </source>
</evidence>
<evidence type="ECO:0000313" key="2">
    <source>
        <dbReference type="EMBL" id="MDT0633294.1"/>
    </source>
</evidence>